<dbReference type="Proteomes" id="UP000699042">
    <property type="component" value="Unassembled WGS sequence"/>
</dbReference>
<gene>
    <name evidence="1" type="ORF">JMJ77_005960</name>
</gene>
<evidence type="ECO:0000313" key="2">
    <source>
        <dbReference type="Proteomes" id="UP000699042"/>
    </source>
</evidence>
<keyword evidence="2" id="KW-1185">Reference proteome</keyword>
<accession>A0A9P7UJ81</accession>
<protein>
    <submittedName>
        <fullName evidence="1">Uncharacterized protein</fullName>
    </submittedName>
</protein>
<name>A0A9P7UJ81_9PEZI</name>
<comment type="caution">
    <text evidence="1">The sequence shown here is derived from an EMBL/GenBank/DDBJ whole genome shotgun (WGS) entry which is preliminary data.</text>
</comment>
<dbReference type="EMBL" id="JAESDN010000001">
    <property type="protein sequence ID" value="KAG7058587.1"/>
    <property type="molecule type" value="Genomic_DNA"/>
</dbReference>
<evidence type="ECO:0000313" key="1">
    <source>
        <dbReference type="EMBL" id="KAG7058587.1"/>
    </source>
</evidence>
<proteinExistence type="predicted"/>
<dbReference type="AlphaFoldDB" id="A0A9P7UJ81"/>
<sequence length="74" mass="7842">MESEPSLLRTPEESAADEDVLLVMDDNGSDVTVKLDADKTPDELLNSKDEELVSVPVVADTIDVGSKVLISAVA</sequence>
<organism evidence="1 2">
    <name type="scientific">Colletotrichum scovillei</name>
    <dbReference type="NCBI Taxonomy" id="1209932"/>
    <lineage>
        <taxon>Eukaryota</taxon>
        <taxon>Fungi</taxon>
        <taxon>Dikarya</taxon>
        <taxon>Ascomycota</taxon>
        <taxon>Pezizomycotina</taxon>
        <taxon>Sordariomycetes</taxon>
        <taxon>Hypocreomycetidae</taxon>
        <taxon>Glomerellales</taxon>
        <taxon>Glomerellaceae</taxon>
        <taxon>Colletotrichum</taxon>
        <taxon>Colletotrichum acutatum species complex</taxon>
    </lineage>
</organism>
<reference evidence="1" key="1">
    <citation type="submission" date="2021-05" db="EMBL/GenBank/DDBJ databases">
        <title>Comparative genomics of three Colletotrichum scovillei strains and genetic complementation revealed genes involved fungal growth and virulence on chili pepper.</title>
        <authorList>
            <person name="Hsieh D.-K."/>
            <person name="Chuang S.-C."/>
            <person name="Chen C.-Y."/>
            <person name="Chao Y.-T."/>
            <person name="Lu M.-Y.J."/>
            <person name="Lee M.-H."/>
            <person name="Shih M.-C."/>
        </authorList>
    </citation>
    <scope>NUCLEOTIDE SEQUENCE</scope>
    <source>
        <strain evidence="1">Coll-153</strain>
    </source>
</reference>